<sequence length="109" mass="12664">MLCKSTPNISQARANNIEPCSIYMIIDLFKILILQPNNQEHQIFSVLLQLVPSPAFIFNVGFFDWLIFKSPRRLSDIVEHVNGVVIQQQVRLYVNIMLLQMCKFKNLTL</sequence>
<evidence type="ECO:0000313" key="1">
    <source>
        <dbReference type="EMBL" id="CAI9938224.1"/>
    </source>
</evidence>
<reference evidence="1" key="1">
    <citation type="submission" date="2023-06" db="EMBL/GenBank/DDBJ databases">
        <authorList>
            <person name="Kurt Z."/>
        </authorList>
    </citation>
    <scope>NUCLEOTIDE SEQUENCE</scope>
</reference>
<dbReference type="AlphaFoldDB" id="A0AA86PNU1"/>
<dbReference type="EMBL" id="CATOUU010000654">
    <property type="protein sequence ID" value="CAI9938224.1"/>
    <property type="molecule type" value="Genomic_DNA"/>
</dbReference>
<keyword evidence="3" id="KW-1185">Reference proteome</keyword>
<gene>
    <name evidence="2" type="ORF">HINF_LOCUS11362</name>
    <name evidence="1" type="ORF">HINF_LOCUS25869</name>
</gene>
<evidence type="ECO:0000313" key="3">
    <source>
        <dbReference type="Proteomes" id="UP001642409"/>
    </source>
</evidence>
<organism evidence="1">
    <name type="scientific">Hexamita inflata</name>
    <dbReference type="NCBI Taxonomy" id="28002"/>
    <lineage>
        <taxon>Eukaryota</taxon>
        <taxon>Metamonada</taxon>
        <taxon>Diplomonadida</taxon>
        <taxon>Hexamitidae</taxon>
        <taxon>Hexamitinae</taxon>
        <taxon>Hexamita</taxon>
    </lineage>
</organism>
<dbReference type="EMBL" id="CAXDID020000025">
    <property type="protein sequence ID" value="CAL5990477.1"/>
    <property type="molecule type" value="Genomic_DNA"/>
</dbReference>
<dbReference type="Proteomes" id="UP001642409">
    <property type="component" value="Unassembled WGS sequence"/>
</dbReference>
<proteinExistence type="predicted"/>
<comment type="caution">
    <text evidence="1">The sequence shown here is derived from an EMBL/GenBank/DDBJ whole genome shotgun (WGS) entry which is preliminary data.</text>
</comment>
<accession>A0AA86PNU1</accession>
<name>A0AA86PNU1_9EUKA</name>
<reference evidence="2 3" key="2">
    <citation type="submission" date="2024-07" db="EMBL/GenBank/DDBJ databases">
        <authorList>
            <person name="Akdeniz Z."/>
        </authorList>
    </citation>
    <scope>NUCLEOTIDE SEQUENCE [LARGE SCALE GENOMIC DNA]</scope>
</reference>
<protein>
    <submittedName>
        <fullName evidence="2">Hypothetical_protein</fullName>
    </submittedName>
</protein>
<evidence type="ECO:0000313" key="2">
    <source>
        <dbReference type="EMBL" id="CAL5990477.1"/>
    </source>
</evidence>